<evidence type="ECO:0000256" key="2">
    <source>
        <dbReference type="ARBA" id="ARBA00022737"/>
    </source>
</evidence>
<reference evidence="7" key="1">
    <citation type="submission" date="2022-11" db="EMBL/GenBank/DDBJ databases">
        <title>Centuries of genome instability and evolution in soft-shell clam transmissible cancer (bioRxiv).</title>
        <authorList>
            <person name="Hart S.F.M."/>
            <person name="Yonemitsu M.A."/>
            <person name="Giersch R.M."/>
            <person name="Beal B.F."/>
            <person name="Arriagada G."/>
            <person name="Davis B.W."/>
            <person name="Ostrander E.A."/>
            <person name="Goff S.P."/>
            <person name="Metzger M.J."/>
        </authorList>
    </citation>
    <scope>NUCLEOTIDE SEQUENCE</scope>
    <source>
        <strain evidence="7">MELC-2E11</strain>
        <tissue evidence="7">Siphon/mantle</tissue>
    </source>
</reference>
<dbReference type="PROSITE" id="PS50268">
    <property type="entry name" value="CADHERIN_2"/>
    <property type="match status" value="2"/>
</dbReference>
<feature type="domain" description="Cadherin" evidence="6">
    <location>
        <begin position="65"/>
        <end position="156"/>
    </location>
</feature>
<dbReference type="InterPro" id="IPR002126">
    <property type="entry name" value="Cadherin-like_dom"/>
</dbReference>
<comment type="subcellular location">
    <subcellularLocation>
        <location evidence="1">Membrane</location>
    </subcellularLocation>
</comment>
<dbReference type="Proteomes" id="UP001164746">
    <property type="component" value="Chromosome 7"/>
</dbReference>
<accession>A0ABY7EQ45</accession>
<dbReference type="InterPro" id="IPR039808">
    <property type="entry name" value="Cadherin"/>
</dbReference>
<keyword evidence="3 5" id="KW-0106">Calcium</keyword>
<evidence type="ECO:0000313" key="7">
    <source>
        <dbReference type="EMBL" id="WAR10936.1"/>
    </source>
</evidence>
<evidence type="ECO:0000256" key="5">
    <source>
        <dbReference type="PROSITE-ProRule" id="PRU00043"/>
    </source>
</evidence>
<keyword evidence="4" id="KW-0472">Membrane</keyword>
<keyword evidence="2" id="KW-0677">Repeat</keyword>
<dbReference type="SMART" id="SM00112">
    <property type="entry name" value="CA"/>
    <property type="match status" value="2"/>
</dbReference>
<dbReference type="EMBL" id="CP111018">
    <property type="protein sequence ID" value="WAR10936.1"/>
    <property type="molecule type" value="Genomic_DNA"/>
</dbReference>
<protein>
    <submittedName>
        <fullName evidence="7">FAT-like protein</fullName>
    </submittedName>
</protein>
<evidence type="ECO:0000256" key="1">
    <source>
        <dbReference type="ARBA" id="ARBA00004370"/>
    </source>
</evidence>
<name>A0ABY7EQ45_MYAAR</name>
<organism evidence="7 8">
    <name type="scientific">Mya arenaria</name>
    <name type="common">Soft-shell clam</name>
    <dbReference type="NCBI Taxonomy" id="6604"/>
    <lineage>
        <taxon>Eukaryota</taxon>
        <taxon>Metazoa</taxon>
        <taxon>Spiralia</taxon>
        <taxon>Lophotrochozoa</taxon>
        <taxon>Mollusca</taxon>
        <taxon>Bivalvia</taxon>
        <taxon>Autobranchia</taxon>
        <taxon>Heteroconchia</taxon>
        <taxon>Euheterodonta</taxon>
        <taxon>Imparidentia</taxon>
        <taxon>Neoheterodontei</taxon>
        <taxon>Myida</taxon>
        <taxon>Myoidea</taxon>
        <taxon>Myidae</taxon>
        <taxon>Mya</taxon>
    </lineage>
</organism>
<dbReference type="Gene3D" id="2.60.40.60">
    <property type="entry name" value="Cadherins"/>
    <property type="match status" value="2"/>
</dbReference>
<proteinExistence type="predicted"/>
<dbReference type="SUPFAM" id="SSF49313">
    <property type="entry name" value="Cadherin-like"/>
    <property type="match status" value="2"/>
</dbReference>
<evidence type="ECO:0000256" key="3">
    <source>
        <dbReference type="ARBA" id="ARBA00022837"/>
    </source>
</evidence>
<evidence type="ECO:0000259" key="6">
    <source>
        <dbReference type="PROSITE" id="PS50268"/>
    </source>
</evidence>
<dbReference type="PANTHER" id="PTHR24027:SF438">
    <property type="entry name" value="CADHERIN 23"/>
    <property type="match status" value="1"/>
</dbReference>
<dbReference type="Pfam" id="PF00028">
    <property type="entry name" value="Cadherin"/>
    <property type="match status" value="1"/>
</dbReference>
<evidence type="ECO:0000256" key="4">
    <source>
        <dbReference type="ARBA" id="ARBA00023136"/>
    </source>
</evidence>
<evidence type="ECO:0000313" key="8">
    <source>
        <dbReference type="Proteomes" id="UP001164746"/>
    </source>
</evidence>
<dbReference type="CDD" id="cd11304">
    <property type="entry name" value="Cadherin_repeat"/>
    <property type="match status" value="2"/>
</dbReference>
<dbReference type="PANTHER" id="PTHR24027">
    <property type="entry name" value="CADHERIN-23"/>
    <property type="match status" value="1"/>
</dbReference>
<gene>
    <name evidence="7" type="ORF">MAR_036012</name>
</gene>
<feature type="domain" description="Cadherin" evidence="6">
    <location>
        <begin position="157"/>
        <end position="264"/>
    </location>
</feature>
<sequence length="277" mass="28156">MGGGFQLLYTNYEIDQIAKRDERKSDVFPVFPLFFSPEAAVTGWTAPGVIATTDGSFTILAENAIAEGSAVGTSLFTATATADNAVGPYILVDDAGGKGTIDGGTGVVSLATGQTLDFETAPTLIFGVKATDGTDNGVGTATITLTISDVNEAPAYVEAQFTACVEDNSGADTLVGTYTATDPDAGDSITYSIATGDTNSEFAYGTDGQLKVAPSKTLDKSATPTYTLVLHATDDDAAPLIGTATVTLSVESTCSGAEAIGAMFASVLLSAIFSCLI</sequence>
<dbReference type="InterPro" id="IPR015919">
    <property type="entry name" value="Cadherin-like_sf"/>
</dbReference>
<keyword evidence="8" id="KW-1185">Reference proteome</keyword>